<dbReference type="Gene3D" id="1.10.10.10">
    <property type="entry name" value="Winged helix-like DNA-binding domain superfamily/Winged helix DNA-binding domain"/>
    <property type="match status" value="1"/>
</dbReference>
<dbReference type="PANTHER" id="PTHR30346:SF26">
    <property type="entry name" value="HYDROGEN PEROXIDE-INDUCIBLE GENES ACTIVATOR"/>
    <property type="match status" value="1"/>
</dbReference>
<dbReference type="InterPro" id="IPR000847">
    <property type="entry name" value="LysR_HTH_N"/>
</dbReference>
<keyword evidence="3" id="KW-0238">DNA-binding</keyword>
<keyword evidence="2" id="KW-0805">Transcription regulation</keyword>
<protein>
    <submittedName>
        <fullName evidence="7">LysR substrate binding domain protein</fullName>
    </submittedName>
</protein>
<dbReference type="CDD" id="cd08411">
    <property type="entry name" value="PBP2_OxyR"/>
    <property type="match status" value="1"/>
</dbReference>
<sequence length="309" mass="34816">MTLQQLEYLVALDKHRQFAKAAAACNVTQPTLSTMIQRLEEELGVQLFDRQRQPVEPTAIGEKVIEQARRTLGASALIEELIAESRDTLSGDFTLAVLPTIAPYLIPLVLPKWKARFKDLKLEIVELKTSQCLAALQERSIDMAIIASAPEVEGMQYRLLFYEEFLGYVSRNEKIYCSSVVRSSEVDASRLWLLDEGHCFRDQLVRYCQLSASAKRAIRYSEGNLLSFMHLVEGGQGMTFIPKLAERYLGTDQRSLVRPFAIPRPVRAIHLAFRSDFVRTSLLDAFASTICSSVPQDMLQMAPNQALAK</sequence>
<evidence type="ECO:0000313" key="8">
    <source>
        <dbReference type="Proteomes" id="UP000004295"/>
    </source>
</evidence>
<dbReference type="InterPro" id="IPR005119">
    <property type="entry name" value="LysR_subst-bd"/>
</dbReference>
<dbReference type="eggNOG" id="COG0583">
    <property type="taxonomic scope" value="Bacteria"/>
</dbReference>
<accession>C3J9J4</accession>
<keyword evidence="4" id="KW-0010">Activator</keyword>
<evidence type="ECO:0000256" key="4">
    <source>
        <dbReference type="ARBA" id="ARBA00023159"/>
    </source>
</evidence>
<comment type="similarity">
    <text evidence="1">Belongs to the LysR transcriptional regulatory family.</text>
</comment>
<dbReference type="FunFam" id="1.10.10.10:FF:000001">
    <property type="entry name" value="LysR family transcriptional regulator"/>
    <property type="match status" value="1"/>
</dbReference>
<dbReference type="STRING" id="553175.POREN0001_0745"/>
<dbReference type="SUPFAM" id="SSF53850">
    <property type="entry name" value="Periplasmic binding protein-like II"/>
    <property type="match status" value="1"/>
</dbReference>
<evidence type="ECO:0000256" key="1">
    <source>
        <dbReference type="ARBA" id="ARBA00009437"/>
    </source>
</evidence>
<dbReference type="GO" id="GO:0032993">
    <property type="term" value="C:protein-DNA complex"/>
    <property type="evidence" value="ECO:0007669"/>
    <property type="project" value="TreeGrafter"/>
</dbReference>
<dbReference type="InterPro" id="IPR036390">
    <property type="entry name" value="WH_DNA-bd_sf"/>
</dbReference>
<keyword evidence="5" id="KW-0804">Transcription</keyword>
<dbReference type="Proteomes" id="UP000004295">
    <property type="component" value="Unassembled WGS sequence"/>
</dbReference>
<dbReference type="PANTHER" id="PTHR30346">
    <property type="entry name" value="TRANSCRIPTIONAL DUAL REGULATOR HCAR-RELATED"/>
    <property type="match status" value="1"/>
</dbReference>
<dbReference type="EMBL" id="ACNN01000014">
    <property type="protein sequence ID" value="EEN83075.1"/>
    <property type="molecule type" value="Genomic_DNA"/>
</dbReference>
<dbReference type="InterPro" id="IPR036388">
    <property type="entry name" value="WH-like_DNA-bd_sf"/>
</dbReference>
<proteinExistence type="inferred from homology"/>
<evidence type="ECO:0000256" key="3">
    <source>
        <dbReference type="ARBA" id="ARBA00023125"/>
    </source>
</evidence>
<evidence type="ECO:0000313" key="7">
    <source>
        <dbReference type="EMBL" id="EEN83075.1"/>
    </source>
</evidence>
<dbReference type="Gene3D" id="3.40.190.10">
    <property type="entry name" value="Periplasmic binding protein-like II"/>
    <property type="match status" value="2"/>
</dbReference>
<comment type="caution">
    <text evidence="7">The sequence shown here is derived from an EMBL/GenBank/DDBJ whole genome shotgun (WGS) entry which is preliminary data.</text>
</comment>
<feature type="domain" description="HTH lysR-type" evidence="6">
    <location>
        <begin position="1"/>
        <end position="58"/>
    </location>
</feature>
<keyword evidence="8" id="KW-1185">Reference proteome</keyword>
<evidence type="ECO:0000256" key="5">
    <source>
        <dbReference type="ARBA" id="ARBA00023163"/>
    </source>
</evidence>
<dbReference type="SUPFAM" id="SSF46785">
    <property type="entry name" value="Winged helix' DNA-binding domain"/>
    <property type="match status" value="1"/>
</dbReference>
<name>C3J9J4_POREA</name>
<gene>
    <name evidence="7" type="primary">oxyR</name>
    <name evidence="7" type="ORF">POREN0001_0745</name>
</gene>
<evidence type="ECO:0000256" key="2">
    <source>
        <dbReference type="ARBA" id="ARBA00023015"/>
    </source>
</evidence>
<dbReference type="Pfam" id="PF00126">
    <property type="entry name" value="HTH_1"/>
    <property type="match status" value="1"/>
</dbReference>
<dbReference type="GeneID" id="93365166"/>
<dbReference type="GO" id="GO:0003700">
    <property type="term" value="F:DNA-binding transcription factor activity"/>
    <property type="evidence" value="ECO:0007669"/>
    <property type="project" value="InterPro"/>
</dbReference>
<dbReference type="Pfam" id="PF03466">
    <property type="entry name" value="LysR_substrate"/>
    <property type="match status" value="1"/>
</dbReference>
<organism evidence="7 8">
    <name type="scientific">Porphyromonas endodontalis (strain ATCC 35406 / DSM 24491 / JCM 8526 / CCUG 16442 / BCRC 14492 / NCTC 13058 / HG 370)</name>
    <name type="common">Bacteroides endodontalis</name>
    <dbReference type="NCBI Taxonomy" id="553175"/>
    <lineage>
        <taxon>Bacteria</taxon>
        <taxon>Pseudomonadati</taxon>
        <taxon>Bacteroidota</taxon>
        <taxon>Bacteroidia</taxon>
        <taxon>Bacteroidales</taxon>
        <taxon>Porphyromonadaceae</taxon>
        <taxon>Porphyromonas</taxon>
    </lineage>
</organism>
<evidence type="ECO:0000259" key="6">
    <source>
        <dbReference type="PROSITE" id="PS50931"/>
    </source>
</evidence>
<dbReference type="RefSeq" id="WP_004333039.1">
    <property type="nucleotide sequence ID" value="NZ_ACNN01000014.1"/>
</dbReference>
<dbReference type="AlphaFoldDB" id="C3J9J4"/>
<dbReference type="PRINTS" id="PR00039">
    <property type="entry name" value="HTHLYSR"/>
</dbReference>
<dbReference type="PROSITE" id="PS50931">
    <property type="entry name" value="HTH_LYSR"/>
    <property type="match status" value="1"/>
</dbReference>
<reference evidence="7 8" key="1">
    <citation type="submission" date="2009-04" db="EMBL/GenBank/DDBJ databases">
        <authorList>
            <person name="Sebastian Y."/>
            <person name="Madupu R."/>
            <person name="Durkin A.S."/>
            <person name="Torralba M."/>
            <person name="Methe B."/>
            <person name="Sutton G.G."/>
            <person name="Strausberg R.L."/>
            <person name="Nelson K.E."/>
        </authorList>
    </citation>
    <scope>NUCLEOTIDE SEQUENCE [LARGE SCALE GENOMIC DNA]</scope>
    <source>
        <strain evidence="8">ATCC 35406 / BCRC 14492 / JCM 8526 / NCTC 13058 / HG 370</strain>
    </source>
</reference>
<dbReference type="GO" id="GO:0003677">
    <property type="term" value="F:DNA binding"/>
    <property type="evidence" value="ECO:0007669"/>
    <property type="project" value="UniProtKB-KW"/>
</dbReference>